<keyword evidence="2" id="KW-1185">Reference proteome</keyword>
<dbReference type="RefSeq" id="WP_212517691.1">
    <property type="nucleotide sequence ID" value="NZ_JAGSOH010000018.1"/>
</dbReference>
<accession>A0A941E9T2</accession>
<reference evidence="1" key="1">
    <citation type="submission" date="2021-04" db="EMBL/GenBank/DDBJ databases">
        <title>Genome based classification of Actinospica acidithermotolerans sp. nov., an actinobacterium isolated from an Indonesian hot spring.</title>
        <authorList>
            <person name="Kusuma A.B."/>
            <person name="Putra K.E."/>
            <person name="Nafisah S."/>
            <person name="Loh J."/>
            <person name="Nouioui I."/>
            <person name="Goodfellow M."/>
        </authorList>
    </citation>
    <scope>NUCLEOTIDE SEQUENCE</scope>
    <source>
        <strain evidence="1">MGRD01-02</strain>
    </source>
</reference>
<dbReference type="AlphaFoldDB" id="A0A941E9T2"/>
<dbReference type="Proteomes" id="UP000676325">
    <property type="component" value="Unassembled WGS sequence"/>
</dbReference>
<evidence type="ECO:0000313" key="2">
    <source>
        <dbReference type="Proteomes" id="UP000676325"/>
    </source>
</evidence>
<proteinExistence type="predicted"/>
<dbReference type="EMBL" id="JAGSOH010000018">
    <property type="protein sequence ID" value="MBR7826548.1"/>
    <property type="molecule type" value="Genomic_DNA"/>
</dbReference>
<sequence>MLSAFAEAEQFDLLGHYLHGTECFATDVVRAEIRQGAESRPGLGVVQTATWLAWATLDDDEGRGLDAFLRWKELVGAERHDFGEASTFAFAELHGGTSVIDDRQATNVGRREGLEVHGSLWLITAFCNSAKLTEHAAMRLVDDLRRVGARLPCTGSEFPAWARKQGLLRTA</sequence>
<comment type="caution">
    <text evidence="1">The sequence shown here is derived from an EMBL/GenBank/DDBJ whole genome shotgun (WGS) entry which is preliminary data.</text>
</comment>
<protein>
    <submittedName>
        <fullName evidence="1">Uncharacterized protein</fullName>
    </submittedName>
</protein>
<gene>
    <name evidence="1" type="ORF">KDK95_09555</name>
</gene>
<name>A0A941E9T2_9ACTN</name>
<dbReference type="Pfam" id="PF11848">
    <property type="entry name" value="DUF3368"/>
    <property type="match status" value="1"/>
</dbReference>
<dbReference type="InterPro" id="IPR021799">
    <property type="entry name" value="PIN-like_prokaryotic"/>
</dbReference>
<evidence type="ECO:0000313" key="1">
    <source>
        <dbReference type="EMBL" id="MBR7826548.1"/>
    </source>
</evidence>
<organism evidence="1 2">
    <name type="scientific">Actinospica acidithermotolerans</name>
    <dbReference type="NCBI Taxonomy" id="2828514"/>
    <lineage>
        <taxon>Bacteria</taxon>
        <taxon>Bacillati</taxon>
        <taxon>Actinomycetota</taxon>
        <taxon>Actinomycetes</taxon>
        <taxon>Catenulisporales</taxon>
        <taxon>Actinospicaceae</taxon>
        <taxon>Actinospica</taxon>
    </lineage>
</organism>